<reference evidence="2 3" key="1">
    <citation type="submission" date="2018-11" db="EMBL/GenBank/DDBJ databases">
        <authorList>
            <person name="Lopez-Roques C."/>
            <person name="Donnadieu C."/>
            <person name="Bouchez O."/>
            <person name="Klopp C."/>
            <person name="Cabau C."/>
            <person name="Zahm M."/>
        </authorList>
    </citation>
    <scope>NUCLEOTIDE SEQUENCE [LARGE SCALE GENOMIC DNA]</scope>
    <source>
        <strain evidence="2">RS831</strain>
        <tissue evidence="2">Whole body</tissue>
    </source>
</reference>
<dbReference type="InterPro" id="IPR040893">
    <property type="entry name" value="RADX"/>
</dbReference>
<feature type="compositionally biased region" description="Low complexity" evidence="1">
    <location>
        <begin position="576"/>
        <end position="593"/>
    </location>
</feature>
<name>A0A437CDQ4_ORYJA</name>
<dbReference type="Gene3D" id="2.40.50.140">
    <property type="entry name" value="Nucleic acid-binding proteins"/>
    <property type="match status" value="1"/>
</dbReference>
<dbReference type="InterPro" id="IPR012340">
    <property type="entry name" value="NA-bd_OB-fold"/>
</dbReference>
<keyword evidence="3" id="KW-1185">Reference proteome</keyword>
<dbReference type="PANTHER" id="PTHR14944">
    <property type="entry name" value="RPA-RELATED PROTEIN RADX"/>
    <property type="match status" value="1"/>
</dbReference>
<feature type="region of interest" description="Disordered" evidence="1">
    <location>
        <begin position="543"/>
        <end position="619"/>
    </location>
</feature>
<accession>A0A437CDQ4</accession>
<dbReference type="Proteomes" id="UP000283210">
    <property type="component" value="Chromosome 18"/>
</dbReference>
<dbReference type="OrthoDB" id="5965770at2759"/>
<dbReference type="PANTHER" id="PTHR14944:SF3">
    <property type="entry name" value="SI:CH73-71D17.2"/>
    <property type="match status" value="1"/>
</dbReference>
<dbReference type="SUPFAM" id="SSF50249">
    <property type="entry name" value="Nucleic acid-binding proteins"/>
    <property type="match status" value="1"/>
</dbReference>
<gene>
    <name evidence="2" type="ORF">OJAV_G00185970</name>
</gene>
<dbReference type="GO" id="GO:0003697">
    <property type="term" value="F:single-stranded DNA binding"/>
    <property type="evidence" value="ECO:0007669"/>
    <property type="project" value="InterPro"/>
</dbReference>
<feature type="compositionally biased region" description="Low complexity" evidence="1">
    <location>
        <begin position="543"/>
        <end position="563"/>
    </location>
</feature>
<feature type="compositionally biased region" description="Pro residues" evidence="1">
    <location>
        <begin position="564"/>
        <end position="575"/>
    </location>
</feature>
<feature type="compositionally biased region" description="Acidic residues" evidence="1">
    <location>
        <begin position="638"/>
        <end position="652"/>
    </location>
</feature>
<evidence type="ECO:0000313" key="3">
    <source>
        <dbReference type="Proteomes" id="UP000283210"/>
    </source>
</evidence>
<dbReference type="AlphaFoldDB" id="A0A437CDQ4"/>
<dbReference type="Pfam" id="PF17659">
    <property type="entry name" value="RADX"/>
    <property type="match status" value="1"/>
</dbReference>
<protein>
    <submittedName>
        <fullName evidence="2">Uncharacterized protein</fullName>
    </submittedName>
</protein>
<reference evidence="2 3" key="2">
    <citation type="submission" date="2019-01" db="EMBL/GenBank/DDBJ databases">
        <title>A chromosome length genome reference of the Java medaka (oryzias javanicus).</title>
        <authorList>
            <person name="Herpin A."/>
            <person name="Takehana Y."/>
            <person name="Naruse K."/>
            <person name="Ansai S."/>
            <person name="Kawaguchi M."/>
        </authorList>
    </citation>
    <scope>NUCLEOTIDE SEQUENCE [LARGE SCALE GENOMIC DNA]</scope>
    <source>
        <strain evidence="2">RS831</strain>
        <tissue evidence="2">Whole body</tissue>
    </source>
</reference>
<sequence length="802" mass="89701">MAVDGCVFHRILSRSRSGSGPSQAPALCREPLLVLQLRRYSRDQGSSVYFPQSVLSGEYLYDVTLTDRDCRLRVTLDPGLNQLVERRVLRAGSTLTQASFCPTFSAQNTGCPASTRDVSYRLVNMVVREDDEDDEDAGFGMLDIDSLPWFGSSEPADVPLRASRSVFLPLWNNVDYSGDAWREADLRRGQRPAVSVSELRDYFLSGRRGGARGQLIVRIMNKSQLMYYGRADRNCDCPYKAVLEVCDRTGSASVVLWNSMCVSWYRCLKPGDIIGLRQYRVKQQYLGEAGDIEISVNSRNPAAHLSLLSESQVLQEYTPPEPPYSFCSSQELLDRPHGTTCDVIGLLTFAGRSERVRSRDGKGAELLEYRWLQLEDDSSPQPMTVKLFSTSQPETHRRLLPLSVVVCTRLKLIRSDHSGSYLTNTTFTQVYCTGLDQHSRMSYRRLARVRLFLRWLRSQDDGQVLSRALIGGFFIHAPPTSLEAFMKERKGELGFLRGAELERELQSLHFRERRSFFVQAAVTMVTYSRRGAEDRCMFWMDRSSSSSSSSPRAPLSSPLLYLSPTPPSVRLPPSSPSSSSPSSVVGLSTPRRSGGSRKWSKRKLMQAETPRKRLPWATPEPEHNKTVILFQASMEFLENPEEEEEEQEDEDVSSFNTAPLPPAFQPVAMETLPMQFDHTHREEQAAVVTMEGGATTRSFNSAPEDYYTLRLRALSDGVQVDVVFLPHSSSSSGSSLQGHSNTWTSILSHGAFSSHGPPPSPADLIAMAAQLTNQRLVCVLEACHLGGARTELVLTRAFHLTD</sequence>
<feature type="compositionally biased region" description="Basic residues" evidence="1">
    <location>
        <begin position="594"/>
        <end position="604"/>
    </location>
</feature>
<evidence type="ECO:0000313" key="2">
    <source>
        <dbReference type="EMBL" id="RVE60946.1"/>
    </source>
</evidence>
<dbReference type="EMBL" id="CM012454">
    <property type="protein sequence ID" value="RVE60946.1"/>
    <property type="molecule type" value="Genomic_DNA"/>
</dbReference>
<feature type="region of interest" description="Disordered" evidence="1">
    <location>
        <begin position="638"/>
        <end position="660"/>
    </location>
</feature>
<organism evidence="2 3">
    <name type="scientific">Oryzias javanicus</name>
    <name type="common">Javanese ricefish</name>
    <name type="synonym">Aplocheilus javanicus</name>
    <dbReference type="NCBI Taxonomy" id="123683"/>
    <lineage>
        <taxon>Eukaryota</taxon>
        <taxon>Metazoa</taxon>
        <taxon>Chordata</taxon>
        <taxon>Craniata</taxon>
        <taxon>Vertebrata</taxon>
        <taxon>Euteleostomi</taxon>
        <taxon>Actinopterygii</taxon>
        <taxon>Neopterygii</taxon>
        <taxon>Teleostei</taxon>
        <taxon>Neoteleostei</taxon>
        <taxon>Acanthomorphata</taxon>
        <taxon>Ovalentaria</taxon>
        <taxon>Atherinomorphae</taxon>
        <taxon>Beloniformes</taxon>
        <taxon>Adrianichthyidae</taxon>
        <taxon>Oryziinae</taxon>
        <taxon>Oryzias</taxon>
    </lineage>
</organism>
<evidence type="ECO:0000256" key="1">
    <source>
        <dbReference type="SAM" id="MobiDB-lite"/>
    </source>
</evidence>
<proteinExistence type="predicted"/>